<sequence>MPPTKKPFNFVELSPEELRRGQRLYYCLAKVKELRLRNVTGYFITADDLIFHVWTEIDLSTTFHPLGIKNVSPPFLKKDVMNYIVEDSGYSTSDLSHRKAVQFLWHRDRVDWTKWYHKDLVLLHPIKPSTLVDVRNRHRFCSAVVRTFKEVLLQ</sequence>
<keyword evidence="2" id="KW-1185">Reference proteome</keyword>
<reference evidence="3" key="1">
    <citation type="submission" date="2017-02" db="UniProtKB">
        <authorList>
            <consortium name="WormBaseParasite"/>
        </authorList>
    </citation>
    <scope>IDENTIFICATION</scope>
</reference>
<accession>A0A0N4XT68</accession>
<name>A0A0N4XT68_NIPBR</name>
<gene>
    <name evidence="1" type="ORF">NBR_LOCUS5767</name>
</gene>
<organism evidence="3">
    <name type="scientific">Nippostrongylus brasiliensis</name>
    <name type="common">Rat hookworm</name>
    <dbReference type="NCBI Taxonomy" id="27835"/>
    <lineage>
        <taxon>Eukaryota</taxon>
        <taxon>Metazoa</taxon>
        <taxon>Ecdysozoa</taxon>
        <taxon>Nematoda</taxon>
        <taxon>Chromadorea</taxon>
        <taxon>Rhabditida</taxon>
        <taxon>Rhabditina</taxon>
        <taxon>Rhabditomorpha</taxon>
        <taxon>Strongyloidea</taxon>
        <taxon>Heligmosomidae</taxon>
        <taxon>Nippostrongylus</taxon>
    </lineage>
</organism>
<evidence type="ECO:0000313" key="1">
    <source>
        <dbReference type="EMBL" id="VDL69356.1"/>
    </source>
</evidence>
<dbReference type="PANTHER" id="PTHR31362:SF0">
    <property type="entry name" value="EXOSTOSIN DOMAIN-CONTAINING PROTEIN-RELATED"/>
    <property type="match status" value="1"/>
</dbReference>
<evidence type="ECO:0000313" key="2">
    <source>
        <dbReference type="Proteomes" id="UP000271162"/>
    </source>
</evidence>
<dbReference type="WBParaSite" id="NBR_0000576601-mRNA-1">
    <property type="protein sequence ID" value="NBR_0000576601-mRNA-1"/>
    <property type="gene ID" value="NBR_0000576601"/>
</dbReference>
<dbReference type="EMBL" id="UYSL01019757">
    <property type="protein sequence ID" value="VDL69356.1"/>
    <property type="molecule type" value="Genomic_DNA"/>
</dbReference>
<evidence type="ECO:0000313" key="3">
    <source>
        <dbReference type="WBParaSite" id="NBR_0000576601-mRNA-1"/>
    </source>
</evidence>
<dbReference type="Proteomes" id="UP000271162">
    <property type="component" value="Unassembled WGS sequence"/>
</dbReference>
<protein>
    <submittedName>
        <fullName evidence="3">PMD domain-containing protein</fullName>
    </submittedName>
</protein>
<proteinExistence type="predicted"/>
<dbReference type="InterPro" id="IPR005049">
    <property type="entry name" value="STL-like"/>
</dbReference>
<reference evidence="1 2" key="2">
    <citation type="submission" date="2018-11" db="EMBL/GenBank/DDBJ databases">
        <authorList>
            <consortium name="Pathogen Informatics"/>
        </authorList>
    </citation>
    <scope>NUCLEOTIDE SEQUENCE [LARGE SCALE GENOMIC DNA]</scope>
</reference>
<dbReference type="PANTHER" id="PTHR31362">
    <property type="entry name" value="GLYCOSYLTRANSFERASE STELLO1-RELATED"/>
    <property type="match status" value="1"/>
</dbReference>
<dbReference type="AlphaFoldDB" id="A0A0N4XT68"/>
<dbReference type="Pfam" id="PF03385">
    <property type="entry name" value="STELLO"/>
    <property type="match status" value="1"/>
</dbReference>